<proteinExistence type="predicted"/>
<feature type="compositionally biased region" description="Polar residues" evidence="1">
    <location>
        <begin position="39"/>
        <end position="53"/>
    </location>
</feature>
<dbReference type="AlphaFoldDB" id="A0A0S3QWZ0"/>
<dbReference type="Proteomes" id="UP000291084">
    <property type="component" value="Chromosome 1"/>
</dbReference>
<reference evidence="2 3" key="1">
    <citation type="journal article" date="2015" name="Sci. Rep.">
        <title>The power of single molecule real-time sequencing technology in the de novo assembly of a eukaryotic genome.</title>
        <authorList>
            <person name="Sakai H."/>
            <person name="Naito K."/>
            <person name="Ogiso-Tanaka E."/>
            <person name="Takahashi Y."/>
            <person name="Iseki K."/>
            <person name="Muto C."/>
            <person name="Satou K."/>
            <person name="Teruya K."/>
            <person name="Shiroma A."/>
            <person name="Shimoji M."/>
            <person name="Hirano T."/>
            <person name="Itoh T."/>
            <person name="Kaga A."/>
            <person name="Tomooka N."/>
        </authorList>
    </citation>
    <scope>NUCLEOTIDE SEQUENCE [LARGE SCALE GENOMIC DNA]</scope>
    <source>
        <strain evidence="3">cv. Shumari</strain>
    </source>
</reference>
<feature type="region of interest" description="Disordered" evidence="1">
    <location>
        <begin position="39"/>
        <end position="58"/>
    </location>
</feature>
<feature type="non-terminal residue" evidence="2">
    <location>
        <position position="1"/>
    </location>
</feature>
<organism evidence="2 3">
    <name type="scientific">Vigna angularis var. angularis</name>
    <dbReference type="NCBI Taxonomy" id="157739"/>
    <lineage>
        <taxon>Eukaryota</taxon>
        <taxon>Viridiplantae</taxon>
        <taxon>Streptophyta</taxon>
        <taxon>Embryophyta</taxon>
        <taxon>Tracheophyta</taxon>
        <taxon>Spermatophyta</taxon>
        <taxon>Magnoliopsida</taxon>
        <taxon>eudicotyledons</taxon>
        <taxon>Gunneridae</taxon>
        <taxon>Pentapetalae</taxon>
        <taxon>rosids</taxon>
        <taxon>fabids</taxon>
        <taxon>Fabales</taxon>
        <taxon>Fabaceae</taxon>
        <taxon>Papilionoideae</taxon>
        <taxon>50 kb inversion clade</taxon>
        <taxon>NPAAA clade</taxon>
        <taxon>indigoferoid/millettioid clade</taxon>
        <taxon>Phaseoleae</taxon>
        <taxon>Vigna</taxon>
    </lineage>
</organism>
<evidence type="ECO:0000313" key="3">
    <source>
        <dbReference type="Proteomes" id="UP000291084"/>
    </source>
</evidence>
<evidence type="ECO:0000256" key="1">
    <source>
        <dbReference type="SAM" id="MobiDB-lite"/>
    </source>
</evidence>
<accession>A0A0S3QWZ0</accession>
<keyword evidence="3" id="KW-1185">Reference proteome</keyword>
<dbReference type="EMBL" id="AP015034">
    <property type="protein sequence ID" value="BAT72789.1"/>
    <property type="molecule type" value="Genomic_DNA"/>
</dbReference>
<gene>
    <name evidence="2" type="primary">Vigan.01G022600</name>
    <name evidence="2" type="ORF">VIGAN_01022600</name>
</gene>
<evidence type="ECO:0000313" key="2">
    <source>
        <dbReference type="EMBL" id="BAT72789.1"/>
    </source>
</evidence>
<protein>
    <submittedName>
        <fullName evidence="2">Uncharacterized protein</fullName>
    </submittedName>
</protein>
<name>A0A0S3QWZ0_PHAAN</name>
<sequence length="75" mass="8677">QKTFNRTCFNYTHQRQQNLNIIKSTRNKDGGPHCNTTLSEHASTTHSDRTSNMGDHIKSNNDILTMQHSRKTTIY</sequence>